<feature type="transmembrane region" description="Helical" evidence="8">
    <location>
        <begin position="114"/>
        <end position="135"/>
    </location>
</feature>
<dbReference type="PANTHER" id="PTHR24243:SF233">
    <property type="entry name" value="THYROTROPIN-RELEASING HORMONE RECEPTOR"/>
    <property type="match status" value="1"/>
</dbReference>
<keyword evidence="3 8" id="KW-1133">Transmembrane helix</keyword>
<comment type="subcellular location">
    <subcellularLocation>
        <location evidence="1">Membrane</location>
        <topology evidence="1">Multi-pass membrane protein</topology>
    </subcellularLocation>
</comment>
<accession>A0AAV4G0B8</accession>
<dbReference type="AlphaFoldDB" id="A0AAV4G0B8"/>
<keyword evidence="6 10" id="KW-0675">Receptor</keyword>
<keyword evidence="2 8" id="KW-0812">Transmembrane</keyword>
<evidence type="ECO:0000256" key="7">
    <source>
        <dbReference type="ARBA" id="ARBA00023224"/>
    </source>
</evidence>
<comment type="caution">
    <text evidence="10">The sequence shown here is derived from an EMBL/GenBank/DDBJ whole genome shotgun (WGS) entry which is preliminary data.</text>
</comment>
<dbReference type="Gene3D" id="1.20.1070.10">
    <property type="entry name" value="Rhodopsin 7-helix transmembrane proteins"/>
    <property type="match status" value="1"/>
</dbReference>
<dbReference type="Proteomes" id="UP000762676">
    <property type="component" value="Unassembled WGS sequence"/>
</dbReference>
<evidence type="ECO:0000256" key="2">
    <source>
        <dbReference type="ARBA" id="ARBA00022692"/>
    </source>
</evidence>
<feature type="transmembrane region" description="Helical" evidence="8">
    <location>
        <begin position="156"/>
        <end position="176"/>
    </location>
</feature>
<protein>
    <submittedName>
        <fullName evidence="10">Chemosensory receptor A</fullName>
    </submittedName>
</protein>
<keyword evidence="7" id="KW-0807">Transducer</keyword>
<dbReference type="Pfam" id="PF00001">
    <property type="entry name" value="7tm_1"/>
    <property type="match status" value="1"/>
</dbReference>
<proteinExistence type="predicted"/>
<gene>
    <name evidence="10" type="ORF">ElyMa_005867900</name>
</gene>
<evidence type="ECO:0000256" key="6">
    <source>
        <dbReference type="ARBA" id="ARBA00023170"/>
    </source>
</evidence>
<evidence type="ECO:0000313" key="11">
    <source>
        <dbReference type="Proteomes" id="UP000762676"/>
    </source>
</evidence>
<sequence length="353" mass="39956">MVISNLTHFLEPLPNPTPKQSFKAFQEEYFTTLAVLSYVWPAIILFGLVANVTNIIVFLKTGANDNVTVLLISLAMSDLTFLTLISPTMCGFVVEALVRPRPWPFDNRILFFLLYWPAFTVSDISTFISVSLGVMRCACVAMPLKFKLVFTRPRTIKWLFVLLVLAVLLRVPVLTIHRIGWRKNPITNITMPYLAAVNKASMSKFLDILNRGVVIFIAYITMVACVVILTSKLYQAAKLRQICTVKGDQPIDKTSGKPAIQGLSSRDMQVVKSVILVCTVFIIAQLPQVIISASRLVNGQVSEQQQFHYLFAIIHQINITCCYLNASVNIFVYYNYKSRYRSMFQSLLLLKHR</sequence>
<dbReference type="SUPFAM" id="SSF81321">
    <property type="entry name" value="Family A G protein-coupled receptor-like"/>
    <property type="match status" value="1"/>
</dbReference>
<evidence type="ECO:0000256" key="1">
    <source>
        <dbReference type="ARBA" id="ARBA00004141"/>
    </source>
</evidence>
<keyword evidence="11" id="KW-1185">Reference proteome</keyword>
<keyword evidence="5 8" id="KW-0472">Membrane</keyword>
<evidence type="ECO:0000256" key="4">
    <source>
        <dbReference type="ARBA" id="ARBA00023040"/>
    </source>
</evidence>
<dbReference type="GO" id="GO:0004930">
    <property type="term" value="F:G protein-coupled receptor activity"/>
    <property type="evidence" value="ECO:0007669"/>
    <property type="project" value="UniProtKB-KW"/>
</dbReference>
<feature type="transmembrane region" description="Helical" evidence="8">
    <location>
        <begin position="71"/>
        <end position="94"/>
    </location>
</feature>
<feature type="transmembrane region" description="Helical" evidence="8">
    <location>
        <begin position="309"/>
        <end position="334"/>
    </location>
</feature>
<dbReference type="GO" id="GO:0005886">
    <property type="term" value="C:plasma membrane"/>
    <property type="evidence" value="ECO:0007669"/>
    <property type="project" value="TreeGrafter"/>
</dbReference>
<feature type="transmembrane region" description="Helical" evidence="8">
    <location>
        <begin position="38"/>
        <end position="59"/>
    </location>
</feature>
<dbReference type="PANTHER" id="PTHR24243">
    <property type="entry name" value="G-PROTEIN COUPLED RECEPTOR"/>
    <property type="match status" value="1"/>
</dbReference>
<feature type="transmembrane region" description="Helical" evidence="8">
    <location>
        <begin position="208"/>
        <end position="230"/>
    </location>
</feature>
<evidence type="ECO:0000313" key="10">
    <source>
        <dbReference type="EMBL" id="GFR79193.1"/>
    </source>
</evidence>
<keyword evidence="4" id="KW-0297">G-protein coupled receptor</keyword>
<name>A0AAV4G0B8_9GAST</name>
<reference evidence="10 11" key="1">
    <citation type="journal article" date="2021" name="Elife">
        <title>Chloroplast acquisition without the gene transfer in kleptoplastic sea slugs, Plakobranchus ocellatus.</title>
        <authorList>
            <person name="Maeda T."/>
            <person name="Takahashi S."/>
            <person name="Yoshida T."/>
            <person name="Shimamura S."/>
            <person name="Takaki Y."/>
            <person name="Nagai Y."/>
            <person name="Toyoda A."/>
            <person name="Suzuki Y."/>
            <person name="Arimoto A."/>
            <person name="Ishii H."/>
            <person name="Satoh N."/>
            <person name="Nishiyama T."/>
            <person name="Hasebe M."/>
            <person name="Maruyama T."/>
            <person name="Minagawa J."/>
            <person name="Obokata J."/>
            <person name="Shigenobu S."/>
        </authorList>
    </citation>
    <scope>NUCLEOTIDE SEQUENCE [LARGE SCALE GENOMIC DNA]</scope>
</reference>
<dbReference type="EMBL" id="BMAT01011793">
    <property type="protein sequence ID" value="GFR79193.1"/>
    <property type="molecule type" value="Genomic_DNA"/>
</dbReference>
<evidence type="ECO:0000256" key="8">
    <source>
        <dbReference type="SAM" id="Phobius"/>
    </source>
</evidence>
<dbReference type="InterPro" id="IPR017452">
    <property type="entry name" value="GPCR_Rhodpsn_7TM"/>
</dbReference>
<dbReference type="PROSITE" id="PS50262">
    <property type="entry name" value="G_PROTEIN_RECEP_F1_2"/>
    <property type="match status" value="1"/>
</dbReference>
<dbReference type="InterPro" id="IPR000276">
    <property type="entry name" value="GPCR_Rhodpsn"/>
</dbReference>
<dbReference type="PRINTS" id="PR00237">
    <property type="entry name" value="GPCRRHODOPSN"/>
</dbReference>
<evidence type="ECO:0000256" key="5">
    <source>
        <dbReference type="ARBA" id="ARBA00023136"/>
    </source>
</evidence>
<feature type="domain" description="G-protein coupled receptors family 1 profile" evidence="9">
    <location>
        <begin position="50"/>
        <end position="333"/>
    </location>
</feature>
<evidence type="ECO:0000256" key="3">
    <source>
        <dbReference type="ARBA" id="ARBA00022989"/>
    </source>
</evidence>
<evidence type="ECO:0000259" key="9">
    <source>
        <dbReference type="PROSITE" id="PS50262"/>
    </source>
</evidence>
<feature type="transmembrane region" description="Helical" evidence="8">
    <location>
        <begin position="274"/>
        <end position="297"/>
    </location>
</feature>
<organism evidence="10 11">
    <name type="scientific">Elysia marginata</name>
    <dbReference type="NCBI Taxonomy" id="1093978"/>
    <lineage>
        <taxon>Eukaryota</taxon>
        <taxon>Metazoa</taxon>
        <taxon>Spiralia</taxon>
        <taxon>Lophotrochozoa</taxon>
        <taxon>Mollusca</taxon>
        <taxon>Gastropoda</taxon>
        <taxon>Heterobranchia</taxon>
        <taxon>Euthyneura</taxon>
        <taxon>Panpulmonata</taxon>
        <taxon>Sacoglossa</taxon>
        <taxon>Placobranchoidea</taxon>
        <taxon>Plakobranchidae</taxon>
        <taxon>Elysia</taxon>
    </lineage>
</organism>